<sequence>MNDPSPERSKEELHAEEYPRHRGRFGPVRMALRRLYFGEGPRPRLFRTLLITFDIVTVIYFVGSSVLDPHPTLHVADFLIALILIADYVVRLAISVRPVRTALEFAALADLVVIVSLFAAAFVENLGFLRILRMLRLLRSYHVLRELRRSSRWFKRNEEVIQSAVNLVVFVFIVTAVVYVAEVHRNDNINTYVDALYFTVTTLTTTGFGDITISDTFGRLLTVAIMVIGVALFLRLVQTIFRPSKYPFTCPDCGLSRHDPDAVHCKHCGRLLKIPTEGEW</sequence>
<dbReference type="Gene3D" id="1.20.120.350">
    <property type="entry name" value="Voltage-gated potassium channels. Chain C"/>
    <property type="match status" value="1"/>
</dbReference>
<dbReference type="Pfam" id="PF07885">
    <property type="entry name" value="Ion_trans_2"/>
    <property type="match status" value="1"/>
</dbReference>
<dbReference type="AlphaFoldDB" id="A0A2T5VH07"/>
<keyword evidence="4 11" id="KW-0812">Transmembrane</keyword>
<name>A0A2T5VH07_9HYPH</name>
<organism evidence="13 14">
    <name type="scientific">Breoghania corrubedonensis</name>
    <dbReference type="NCBI Taxonomy" id="665038"/>
    <lineage>
        <taxon>Bacteria</taxon>
        <taxon>Pseudomonadati</taxon>
        <taxon>Pseudomonadota</taxon>
        <taxon>Alphaproteobacteria</taxon>
        <taxon>Hyphomicrobiales</taxon>
        <taxon>Stappiaceae</taxon>
        <taxon>Breoghania</taxon>
    </lineage>
</organism>
<dbReference type="EMBL" id="QAYG01000001">
    <property type="protein sequence ID" value="PTW63028.1"/>
    <property type="molecule type" value="Genomic_DNA"/>
</dbReference>
<keyword evidence="2" id="KW-0813">Transport</keyword>
<evidence type="ECO:0000256" key="4">
    <source>
        <dbReference type="ARBA" id="ARBA00022692"/>
    </source>
</evidence>
<keyword evidence="3" id="KW-0633">Potassium transport</keyword>
<evidence type="ECO:0000256" key="3">
    <source>
        <dbReference type="ARBA" id="ARBA00022538"/>
    </source>
</evidence>
<dbReference type="OrthoDB" id="9799090at2"/>
<dbReference type="GO" id="GO:0005267">
    <property type="term" value="F:potassium channel activity"/>
    <property type="evidence" value="ECO:0007669"/>
    <property type="project" value="UniProtKB-KW"/>
</dbReference>
<protein>
    <submittedName>
        <fullName evidence="13">Voltage-gated potassium channel</fullName>
    </submittedName>
</protein>
<dbReference type="InterPro" id="IPR013099">
    <property type="entry name" value="K_chnl_dom"/>
</dbReference>
<reference evidence="13 14" key="1">
    <citation type="submission" date="2018-04" db="EMBL/GenBank/DDBJ databases">
        <title>Genomic Encyclopedia of Archaeal and Bacterial Type Strains, Phase II (KMG-II): from individual species to whole genera.</title>
        <authorList>
            <person name="Goeker M."/>
        </authorList>
    </citation>
    <scope>NUCLEOTIDE SEQUENCE [LARGE SCALE GENOMIC DNA]</scope>
    <source>
        <strain evidence="13 14">DSM 23382</strain>
    </source>
</reference>
<evidence type="ECO:0000256" key="11">
    <source>
        <dbReference type="SAM" id="Phobius"/>
    </source>
</evidence>
<keyword evidence="9 11" id="KW-0472">Membrane</keyword>
<comment type="caution">
    <text evidence="13">The sequence shown here is derived from an EMBL/GenBank/DDBJ whole genome shotgun (WGS) entry which is preliminary data.</text>
</comment>
<keyword evidence="6" id="KW-0630">Potassium</keyword>
<dbReference type="Gene3D" id="1.10.287.70">
    <property type="match status" value="1"/>
</dbReference>
<feature type="transmembrane region" description="Helical" evidence="11">
    <location>
        <begin position="45"/>
        <end position="63"/>
    </location>
</feature>
<comment type="subcellular location">
    <subcellularLocation>
        <location evidence="1">Membrane</location>
        <topology evidence="1">Multi-pass membrane protein</topology>
    </subcellularLocation>
</comment>
<dbReference type="RefSeq" id="WP_107988514.1">
    <property type="nucleotide sequence ID" value="NZ_QAYG01000001.1"/>
</dbReference>
<keyword evidence="7 11" id="KW-1133">Transmembrane helix</keyword>
<dbReference type="GO" id="GO:0016020">
    <property type="term" value="C:membrane"/>
    <property type="evidence" value="ECO:0007669"/>
    <property type="project" value="UniProtKB-SubCell"/>
</dbReference>
<gene>
    <name evidence="13" type="ORF">C8N35_1011077</name>
</gene>
<feature type="domain" description="Potassium channel" evidence="12">
    <location>
        <begin position="168"/>
        <end position="241"/>
    </location>
</feature>
<keyword evidence="5" id="KW-0631">Potassium channel</keyword>
<evidence type="ECO:0000256" key="9">
    <source>
        <dbReference type="ARBA" id="ARBA00023136"/>
    </source>
</evidence>
<dbReference type="SUPFAM" id="SSF81324">
    <property type="entry name" value="Voltage-gated potassium channels"/>
    <property type="match status" value="1"/>
</dbReference>
<dbReference type="InterPro" id="IPR027359">
    <property type="entry name" value="Volt_channel_dom_sf"/>
</dbReference>
<feature type="transmembrane region" description="Helical" evidence="11">
    <location>
        <begin position="160"/>
        <end position="181"/>
    </location>
</feature>
<dbReference type="PANTHER" id="PTHR10027">
    <property type="entry name" value="CALCIUM-ACTIVATED POTASSIUM CHANNEL ALPHA CHAIN"/>
    <property type="match status" value="1"/>
</dbReference>
<keyword evidence="14" id="KW-1185">Reference proteome</keyword>
<keyword evidence="8" id="KW-0406">Ion transport</keyword>
<dbReference type="Proteomes" id="UP000244081">
    <property type="component" value="Unassembled WGS sequence"/>
</dbReference>
<evidence type="ECO:0000259" key="12">
    <source>
        <dbReference type="Pfam" id="PF07885"/>
    </source>
</evidence>
<evidence type="ECO:0000256" key="2">
    <source>
        <dbReference type="ARBA" id="ARBA00022448"/>
    </source>
</evidence>
<dbReference type="PANTHER" id="PTHR10027:SF10">
    <property type="entry name" value="SLOWPOKE 2, ISOFORM D"/>
    <property type="match status" value="1"/>
</dbReference>
<evidence type="ECO:0000313" key="13">
    <source>
        <dbReference type="EMBL" id="PTW63028.1"/>
    </source>
</evidence>
<dbReference type="InterPro" id="IPR047871">
    <property type="entry name" value="K_chnl_Slo-like"/>
</dbReference>
<evidence type="ECO:0000313" key="14">
    <source>
        <dbReference type="Proteomes" id="UP000244081"/>
    </source>
</evidence>
<feature type="transmembrane region" description="Helical" evidence="11">
    <location>
        <begin position="106"/>
        <end position="129"/>
    </location>
</feature>
<feature type="transmembrane region" description="Helical" evidence="11">
    <location>
        <begin position="217"/>
        <end position="237"/>
    </location>
</feature>
<evidence type="ECO:0000256" key="7">
    <source>
        <dbReference type="ARBA" id="ARBA00022989"/>
    </source>
</evidence>
<accession>A0A2T5VH07</accession>
<feature type="transmembrane region" description="Helical" evidence="11">
    <location>
        <begin position="75"/>
        <end position="94"/>
    </location>
</feature>
<evidence type="ECO:0000256" key="10">
    <source>
        <dbReference type="ARBA" id="ARBA00023303"/>
    </source>
</evidence>
<evidence type="ECO:0000256" key="1">
    <source>
        <dbReference type="ARBA" id="ARBA00004141"/>
    </source>
</evidence>
<evidence type="ECO:0000256" key="6">
    <source>
        <dbReference type="ARBA" id="ARBA00022958"/>
    </source>
</evidence>
<proteinExistence type="predicted"/>
<evidence type="ECO:0000256" key="8">
    <source>
        <dbReference type="ARBA" id="ARBA00023065"/>
    </source>
</evidence>
<evidence type="ECO:0000256" key="5">
    <source>
        <dbReference type="ARBA" id="ARBA00022826"/>
    </source>
</evidence>
<keyword evidence="10 13" id="KW-0407">Ion channel</keyword>